<dbReference type="InterPro" id="IPR036875">
    <property type="entry name" value="Znf_CCHC_sf"/>
</dbReference>
<dbReference type="AlphaFoldDB" id="A0AAV8TZ89"/>
<accession>A0AAV8TZ89</accession>
<evidence type="ECO:0000313" key="5">
    <source>
        <dbReference type="Proteomes" id="UP001159364"/>
    </source>
</evidence>
<dbReference type="InterPro" id="IPR001878">
    <property type="entry name" value="Znf_CCHC"/>
</dbReference>
<name>A0AAV8TZ89_9ROSI</name>
<keyword evidence="5" id="KW-1185">Reference proteome</keyword>
<reference evidence="4 5" key="1">
    <citation type="submission" date="2021-09" db="EMBL/GenBank/DDBJ databases">
        <title>Genomic insights and catalytic innovation underlie evolution of tropane alkaloids biosynthesis.</title>
        <authorList>
            <person name="Wang Y.-J."/>
            <person name="Tian T."/>
            <person name="Huang J.-P."/>
            <person name="Huang S.-X."/>
        </authorList>
    </citation>
    <scope>NUCLEOTIDE SEQUENCE [LARGE SCALE GENOMIC DNA]</scope>
    <source>
        <strain evidence="4">KIB-2018</strain>
        <tissue evidence="4">Leaf</tissue>
    </source>
</reference>
<dbReference type="Proteomes" id="UP001159364">
    <property type="component" value="Linkage Group LG03"/>
</dbReference>
<dbReference type="Gene3D" id="4.10.60.10">
    <property type="entry name" value="Zinc finger, CCHC-type"/>
    <property type="match status" value="1"/>
</dbReference>
<evidence type="ECO:0000313" key="4">
    <source>
        <dbReference type="EMBL" id="KAJ8771003.1"/>
    </source>
</evidence>
<keyword evidence="1" id="KW-0862">Zinc</keyword>
<feature type="domain" description="CCHC-type" evidence="3">
    <location>
        <begin position="217"/>
        <end position="231"/>
    </location>
</feature>
<dbReference type="Pfam" id="PF00098">
    <property type="entry name" value="zf-CCHC"/>
    <property type="match status" value="1"/>
</dbReference>
<dbReference type="SMART" id="SM00343">
    <property type="entry name" value="ZnF_C2HC"/>
    <property type="match status" value="1"/>
</dbReference>
<evidence type="ECO:0000256" key="2">
    <source>
        <dbReference type="SAM" id="MobiDB-lite"/>
    </source>
</evidence>
<organism evidence="4 5">
    <name type="scientific">Erythroxylum novogranatense</name>
    <dbReference type="NCBI Taxonomy" id="1862640"/>
    <lineage>
        <taxon>Eukaryota</taxon>
        <taxon>Viridiplantae</taxon>
        <taxon>Streptophyta</taxon>
        <taxon>Embryophyta</taxon>
        <taxon>Tracheophyta</taxon>
        <taxon>Spermatophyta</taxon>
        <taxon>Magnoliopsida</taxon>
        <taxon>eudicotyledons</taxon>
        <taxon>Gunneridae</taxon>
        <taxon>Pentapetalae</taxon>
        <taxon>rosids</taxon>
        <taxon>fabids</taxon>
        <taxon>Malpighiales</taxon>
        <taxon>Erythroxylaceae</taxon>
        <taxon>Erythroxylum</taxon>
    </lineage>
</organism>
<proteinExistence type="predicted"/>
<dbReference type="SUPFAM" id="SSF57756">
    <property type="entry name" value="Retrovirus zinc finger-like domains"/>
    <property type="match status" value="1"/>
</dbReference>
<evidence type="ECO:0000256" key="1">
    <source>
        <dbReference type="PROSITE-ProRule" id="PRU00047"/>
    </source>
</evidence>
<dbReference type="PROSITE" id="PS50158">
    <property type="entry name" value="ZF_CCHC"/>
    <property type="match status" value="1"/>
</dbReference>
<feature type="region of interest" description="Disordered" evidence="2">
    <location>
        <begin position="182"/>
        <end position="206"/>
    </location>
</feature>
<protein>
    <recommendedName>
        <fullName evidence="3">CCHC-type domain-containing protein</fullName>
    </recommendedName>
</protein>
<feature type="compositionally biased region" description="Basic residues" evidence="2">
    <location>
        <begin position="182"/>
        <end position="194"/>
    </location>
</feature>
<evidence type="ECO:0000259" key="3">
    <source>
        <dbReference type="PROSITE" id="PS50158"/>
    </source>
</evidence>
<comment type="caution">
    <text evidence="4">The sequence shown here is derived from an EMBL/GenBank/DDBJ whole genome shotgun (WGS) entry which is preliminary data.</text>
</comment>
<sequence>MSTNLSLRSIVDANKLTGPNFTAWLRNLKFVLRQEKKLYVLDTELPPEPAQDAANEDWVYYQRHIDDNVQVTCVMLASMSLELQKQHENMNAREMLLHLQELFGAHSRVERFEAARALFQCRMAPGSSVQLHVLRMIGYIEKLGQLGYDLDLESSIDLTAEECLKKDSSYILVVGSSSSKHKGKTLKKKKKNKNQKTSVEVEKPENGVKNKNVKGTCFHCGEAGHWKRNCKAYLASLEEKKLSVTDKNKELILMKLFRQ</sequence>
<dbReference type="GO" id="GO:0003676">
    <property type="term" value="F:nucleic acid binding"/>
    <property type="evidence" value="ECO:0007669"/>
    <property type="project" value="InterPro"/>
</dbReference>
<keyword evidence="1" id="KW-0479">Metal-binding</keyword>
<keyword evidence="1" id="KW-0863">Zinc-finger</keyword>
<gene>
    <name evidence="4" type="ORF">K2173_023328</name>
</gene>
<dbReference type="GO" id="GO:0008270">
    <property type="term" value="F:zinc ion binding"/>
    <property type="evidence" value="ECO:0007669"/>
    <property type="project" value="UniProtKB-KW"/>
</dbReference>
<dbReference type="EMBL" id="JAIWQS010000003">
    <property type="protein sequence ID" value="KAJ8771003.1"/>
    <property type="molecule type" value="Genomic_DNA"/>
</dbReference>